<comment type="caution">
    <text evidence="2">The sequence shown here is derived from an EMBL/GenBank/DDBJ whole genome shotgun (WGS) entry which is preliminary data.</text>
</comment>
<name>A0A4Y9ZI34_9AGAM</name>
<dbReference type="PANTHER" id="PTHR47570">
    <property type="entry name" value="ZINC ION BINDING PROTEIN"/>
    <property type="match status" value="1"/>
</dbReference>
<protein>
    <recommendedName>
        <fullName evidence="1">Mitochondrial splicing suppressor 51-like C-terminal domain-containing protein</fullName>
    </recommendedName>
</protein>
<dbReference type="STRING" id="135208.A0A4Y9ZI34"/>
<gene>
    <name evidence="2" type="ORF">EWM64_g10345</name>
</gene>
<organism evidence="2 3">
    <name type="scientific">Hericium alpestre</name>
    <dbReference type="NCBI Taxonomy" id="135208"/>
    <lineage>
        <taxon>Eukaryota</taxon>
        <taxon>Fungi</taxon>
        <taxon>Dikarya</taxon>
        <taxon>Basidiomycota</taxon>
        <taxon>Agaricomycotina</taxon>
        <taxon>Agaricomycetes</taxon>
        <taxon>Russulales</taxon>
        <taxon>Hericiaceae</taxon>
        <taxon>Hericium</taxon>
    </lineage>
</organism>
<evidence type="ECO:0000313" key="3">
    <source>
        <dbReference type="Proteomes" id="UP000298061"/>
    </source>
</evidence>
<feature type="domain" description="Mitochondrial splicing suppressor 51-like C-terminal" evidence="1">
    <location>
        <begin position="210"/>
        <end position="383"/>
    </location>
</feature>
<dbReference type="EMBL" id="SFCI01002650">
    <property type="protein sequence ID" value="TFY73667.1"/>
    <property type="molecule type" value="Genomic_DNA"/>
</dbReference>
<evidence type="ECO:0000313" key="2">
    <source>
        <dbReference type="EMBL" id="TFY73667.1"/>
    </source>
</evidence>
<dbReference type="PANTHER" id="PTHR47570:SF1">
    <property type="entry name" value="ZINC ION BINDING PROTEIN"/>
    <property type="match status" value="1"/>
</dbReference>
<accession>A0A4Y9ZI34</accession>
<keyword evidence="3" id="KW-1185">Reference proteome</keyword>
<dbReference type="AlphaFoldDB" id="A0A4Y9ZI34"/>
<dbReference type="Proteomes" id="UP000298061">
    <property type="component" value="Unassembled WGS sequence"/>
</dbReference>
<proteinExistence type="predicted"/>
<evidence type="ECO:0000259" key="1">
    <source>
        <dbReference type="Pfam" id="PF20179"/>
    </source>
</evidence>
<reference evidence="2 3" key="1">
    <citation type="submission" date="2019-02" db="EMBL/GenBank/DDBJ databases">
        <title>Genome sequencing of the rare red list fungi Hericium alpestre (H. flagellum).</title>
        <authorList>
            <person name="Buettner E."/>
            <person name="Kellner H."/>
        </authorList>
    </citation>
    <scope>NUCLEOTIDE SEQUENCE [LARGE SCALE GENOMIC DNA]</scope>
    <source>
        <strain evidence="2 3">DSM 108284</strain>
    </source>
</reference>
<dbReference type="OrthoDB" id="432970at2759"/>
<dbReference type="InterPro" id="IPR046824">
    <property type="entry name" value="Mss51-like_C"/>
</dbReference>
<dbReference type="Pfam" id="PF20179">
    <property type="entry name" value="MSS51_C"/>
    <property type="match status" value="1"/>
</dbReference>
<sequence length="430" mass="47666">MPDPSFERLVAQFSAQSGPKFFETMYKMAELVEKAEKSGDPEKLKGIGYGTMATCQVRAWKQPKYPGTPVHKDLCQRNKEHMKRIPYFRGEIFQFPWGRLGPDGTCNHNLIKARLKVLGSGASAGYWSIPGGLQPHDYSAATPQGMPRAEGTCLNVELWKLAKVEQVPKLFFDDDAPARPQPGQIKDWKSWYAWRGLPLESPAALLMDSPLSVYHLLVDVLKLVPSGGSATQHRLNVHFIGAEAELNFVPLFSELALLLPNTHIDLTMFGKAAYDLVRMARKTKAGSVAAKDTVWSYTAPKVVGGGSIDVRLHAEGENWSRTVVENEVTGEVTMPDALIGLNAGLISYSTWQEPLMCSHHLDIPFAVTDYCEQTMDATAHALPIMFADIDAQIAANAPHMAAGPKKRECPNAKLLQRVFHEGNREDMKRR</sequence>